<reference evidence="4 5" key="1">
    <citation type="journal article" date="2014" name="Antonie Van Leeuwenhoek">
        <title>Hyphomonas beringensis sp. nov. and Hyphomonas chukchiensis sp. nov., isolated from surface seawater of the Bering Sea and Chukchi Sea.</title>
        <authorList>
            <person name="Li C."/>
            <person name="Lai Q."/>
            <person name="Li G."/>
            <person name="Dong C."/>
            <person name="Wang J."/>
            <person name="Liao Y."/>
            <person name="Shao Z."/>
        </authorList>
    </citation>
    <scope>NUCLEOTIDE SEQUENCE [LARGE SCALE GENOMIC DNA]</scope>
    <source>
        <strain evidence="4 5">MHS-3</strain>
    </source>
</reference>
<keyword evidence="2" id="KW-0229">DNA integration</keyword>
<dbReference type="PANTHER" id="PTHR30629:SF2">
    <property type="entry name" value="PROPHAGE INTEGRASE INTS-RELATED"/>
    <property type="match status" value="1"/>
</dbReference>
<dbReference type="EMBL" id="ARYH01000002">
    <property type="protein sequence ID" value="KCZ83517.1"/>
    <property type="molecule type" value="Genomic_DNA"/>
</dbReference>
<dbReference type="eggNOG" id="COG0582">
    <property type="taxonomic scope" value="Bacteria"/>
</dbReference>
<dbReference type="AlphaFoldDB" id="A0A069E7C0"/>
<organism evidence="4 5">
    <name type="scientific">Hyphomonas adhaerens MHS-3</name>
    <dbReference type="NCBI Taxonomy" id="1280949"/>
    <lineage>
        <taxon>Bacteria</taxon>
        <taxon>Pseudomonadati</taxon>
        <taxon>Pseudomonadota</taxon>
        <taxon>Alphaproteobacteria</taxon>
        <taxon>Hyphomonadales</taxon>
        <taxon>Hyphomonadaceae</taxon>
        <taxon>Hyphomonas</taxon>
    </lineage>
</organism>
<evidence type="ECO:0000313" key="4">
    <source>
        <dbReference type="EMBL" id="KCZ83517.1"/>
    </source>
</evidence>
<keyword evidence="3" id="KW-0233">DNA recombination</keyword>
<dbReference type="InterPro" id="IPR013762">
    <property type="entry name" value="Integrase-like_cat_sf"/>
</dbReference>
<gene>
    <name evidence="4" type="ORF">HAD_12974</name>
</gene>
<keyword evidence="5" id="KW-1185">Reference proteome</keyword>
<evidence type="ECO:0000256" key="2">
    <source>
        <dbReference type="ARBA" id="ARBA00022908"/>
    </source>
</evidence>
<evidence type="ECO:0000256" key="1">
    <source>
        <dbReference type="ARBA" id="ARBA00008857"/>
    </source>
</evidence>
<evidence type="ECO:0000313" key="5">
    <source>
        <dbReference type="Proteomes" id="UP000027446"/>
    </source>
</evidence>
<dbReference type="InterPro" id="IPR050808">
    <property type="entry name" value="Phage_Integrase"/>
</dbReference>
<protein>
    <submittedName>
        <fullName evidence="4">Phage integrase site specific recombinase</fullName>
    </submittedName>
</protein>
<dbReference type="GO" id="GO:0006310">
    <property type="term" value="P:DNA recombination"/>
    <property type="evidence" value="ECO:0007669"/>
    <property type="project" value="UniProtKB-KW"/>
</dbReference>
<sequence>MKSGRDHRVPLSPAAMAILKEARRLDPHQGEIVFPSRQTNTQLSDMTLSAVPKRIDLNVTVHGFRSTFRDWSEEATSFPHEVKEAALAHVVKNKAEAAYRRTDLFEKRRKLMDEWGRYILQTP</sequence>
<dbReference type="SUPFAM" id="SSF56349">
    <property type="entry name" value="DNA breaking-rejoining enzymes"/>
    <property type="match status" value="1"/>
</dbReference>
<dbReference type="InterPro" id="IPR011010">
    <property type="entry name" value="DNA_brk_join_enz"/>
</dbReference>
<name>A0A069E7C0_9PROT</name>
<dbReference type="Proteomes" id="UP000027446">
    <property type="component" value="Unassembled WGS sequence"/>
</dbReference>
<comment type="caution">
    <text evidence="4">The sequence shown here is derived from an EMBL/GenBank/DDBJ whole genome shotgun (WGS) entry which is preliminary data.</text>
</comment>
<dbReference type="PANTHER" id="PTHR30629">
    <property type="entry name" value="PROPHAGE INTEGRASE"/>
    <property type="match status" value="1"/>
</dbReference>
<evidence type="ECO:0000256" key="3">
    <source>
        <dbReference type="ARBA" id="ARBA00023172"/>
    </source>
</evidence>
<comment type="similarity">
    <text evidence="1">Belongs to the 'phage' integrase family.</text>
</comment>
<dbReference type="GO" id="GO:0015074">
    <property type="term" value="P:DNA integration"/>
    <property type="evidence" value="ECO:0007669"/>
    <property type="project" value="UniProtKB-KW"/>
</dbReference>
<dbReference type="STRING" id="1280949.HAD_12974"/>
<dbReference type="Gene3D" id="1.10.443.10">
    <property type="entry name" value="Intergrase catalytic core"/>
    <property type="match status" value="1"/>
</dbReference>
<dbReference type="GO" id="GO:0003677">
    <property type="term" value="F:DNA binding"/>
    <property type="evidence" value="ECO:0007669"/>
    <property type="project" value="InterPro"/>
</dbReference>
<dbReference type="PATRIC" id="fig|1280949.3.peg.2644"/>
<proteinExistence type="inferred from homology"/>
<accession>A0A069E7C0</accession>